<dbReference type="AlphaFoldDB" id="A0A495X8M7"/>
<keyword evidence="3" id="KW-1185">Reference proteome</keyword>
<evidence type="ECO:0000313" key="3">
    <source>
        <dbReference type="Proteomes" id="UP000272729"/>
    </source>
</evidence>
<feature type="compositionally biased region" description="Basic residues" evidence="1">
    <location>
        <begin position="1"/>
        <end position="15"/>
    </location>
</feature>
<evidence type="ECO:0000313" key="2">
    <source>
        <dbReference type="EMBL" id="RKT69214.1"/>
    </source>
</evidence>
<sequence>MTSGHVRYRLTRRRRLVDGGPDPITRKTSSPVPPVLSTDFAVAATA</sequence>
<evidence type="ECO:0000256" key="1">
    <source>
        <dbReference type="SAM" id="MobiDB-lite"/>
    </source>
</evidence>
<proteinExistence type="predicted"/>
<name>A0A495X8M7_9PSEU</name>
<dbReference type="RefSeq" id="WP_170199292.1">
    <property type="nucleotide sequence ID" value="NZ_JBIUBA010000002.1"/>
</dbReference>
<accession>A0A495X8M7</accession>
<comment type="caution">
    <text evidence="2">The sequence shown here is derived from an EMBL/GenBank/DDBJ whole genome shotgun (WGS) entry which is preliminary data.</text>
</comment>
<protein>
    <submittedName>
        <fullName evidence="2">Uncharacterized protein</fullName>
    </submittedName>
</protein>
<organism evidence="2 3">
    <name type="scientific">Saccharothrix variisporea</name>
    <dbReference type="NCBI Taxonomy" id="543527"/>
    <lineage>
        <taxon>Bacteria</taxon>
        <taxon>Bacillati</taxon>
        <taxon>Actinomycetota</taxon>
        <taxon>Actinomycetes</taxon>
        <taxon>Pseudonocardiales</taxon>
        <taxon>Pseudonocardiaceae</taxon>
        <taxon>Saccharothrix</taxon>
    </lineage>
</organism>
<feature type="region of interest" description="Disordered" evidence="1">
    <location>
        <begin position="1"/>
        <end position="32"/>
    </location>
</feature>
<reference evidence="2 3" key="1">
    <citation type="submission" date="2018-10" db="EMBL/GenBank/DDBJ databases">
        <title>Sequencing the genomes of 1000 actinobacteria strains.</title>
        <authorList>
            <person name="Klenk H.-P."/>
        </authorList>
    </citation>
    <scope>NUCLEOTIDE SEQUENCE [LARGE SCALE GENOMIC DNA]</scope>
    <source>
        <strain evidence="2 3">DSM 43911</strain>
    </source>
</reference>
<dbReference type="EMBL" id="RBXR01000001">
    <property type="protein sequence ID" value="RKT69214.1"/>
    <property type="molecule type" value="Genomic_DNA"/>
</dbReference>
<dbReference type="Proteomes" id="UP000272729">
    <property type="component" value="Unassembled WGS sequence"/>
</dbReference>
<gene>
    <name evidence="2" type="ORF">DFJ66_2411</name>
</gene>